<reference evidence="2 3" key="1">
    <citation type="journal article" date="2018" name="Nat. Biotechnol.">
        <title>A standardized bacterial taxonomy based on genome phylogeny substantially revises the tree of life.</title>
        <authorList>
            <person name="Parks D.H."/>
            <person name="Chuvochina M."/>
            <person name="Waite D.W."/>
            <person name="Rinke C."/>
            <person name="Skarshewski A."/>
            <person name="Chaumeil P.A."/>
            <person name="Hugenholtz P."/>
        </authorList>
    </citation>
    <scope>NUCLEOTIDE SEQUENCE [LARGE SCALE GENOMIC DNA]</scope>
    <source>
        <strain evidence="2">UBA9158</strain>
    </source>
</reference>
<feature type="region of interest" description="Disordered" evidence="1">
    <location>
        <begin position="229"/>
        <end position="248"/>
    </location>
</feature>
<name>A0A3C1KRV2_9GAMM</name>
<proteinExistence type="predicted"/>
<accession>A0A3C1KRV2</accession>
<comment type="caution">
    <text evidence="2">The sequence shown here is derived from an EMBL/GenBank/DDBJ whole genome shotgun (WGS) entry which is preliminary data.</text>
</comment>
<gene>
    <name evidence="2" type="ORF">DCP75_17245</name>
</gene>
<evidence type="ECO:0000313" key="3">
    <source>
        <dbReference type="Proteomes" id="UP000259273"/>
    </source>
</evidence>
<dbReference type="Proteomes" id="UP000259273">
    <property type="component" value="Unassembled WGS sequence"/>
</dbReference>
<protein>
    <submittedName>
        <fullName evidence="2">Uncharacterized protein</fullName>
    </submittedName>
</protein>
<evidence type="ECO:0000256" key="1">
    <source>
        <dbReference type="SAM" id="MobiDB-lite"/>
    </source>
</evidence>
<sequence length="248" mass="25632">MRSTILVTALGEESFIDANGNGLYDEGESFQNLTEAFLDHNEDGRYNPAQGCVSGAPANCAAAGSEETFVDFNSDGRFSRGTSATFPNGLYNGVLCPPAGDGVFCSRELVNVRDSLVLVMGSDSNFDILVVDNNTRRQPTVLQAGRTYTVYVADIFNNAPAGGSTVSVTGDGCEVSGSATDFEVVDSNSIGALTLPAFSIVENAGGSITISVEGGGVTVARDFSCQTAPEPECDPNTDPNCLVPGGGP</sequence>
<organism evidence="2 3">
    <name type="scientific">Haliea salexigens</name>
    <dbReference type="NCBI Taxonomy" id="287487"/>
    <lineage>
        <taxon>Bacteria</taxon>
        <taxon>Pseudomonadati</taxon>
        <taxon>Pseudomonadota</taxon>
        <taxon>Gammaproteobacteria</taxon>
        <taxon>Cellvibrionales</taxon>
        <taxon>Halieaceae</taxon>
        <taxon>Haliea</taxon>
    </lineage>
</organism>
<evidence type="ECO:0000313" key="2">
    <source>
        <dbReference type="EMBL" id="HAN29432.1"/>
    </source>
</evidence>
<dbReference type="AlphaFoldDB" id="A0A3C1KRV2"/>
<dbReference type="EMBL" id="DMND01000230">
    <property type="protein sequence ID" value="HAN29432.1"/>
    <property type="molecule type" value="Genomic_DNA"/>
</dbReference>